<dbReference type="RefSeq" id="WP_135110579.1">
    <property type="nucleotide sequence ID" value="NZ_SRHY01000024.1"/>
</dbReference>
<evidence type="ECO:0000313" key="7">
    <source>
        <dbReference type="Proteomes" id="UP000298484"/>
    </source>
</evidence>
<evidence type="ECO:0000313" key="6">
    <source>
        <dbReference type="EMBL" id="TFJ92343.1"/>
    </source>
</evidence>
<dbReference type="Pfam" id="PF02782">
    <property type="entry name" value="FGGY_C"/>
    <property type="match status" value="1"/>
</dbReference>
<keyword evidence="2" id="KW-0808">Transferase</keyword>
<comment type="caution">
    <text evidence="6">The sequence shown here is derived from an EMBL/GenBank/DDBJ whole genome shotgun (WGS) entry which is preliminary data.</text>
</comment>
<gene>
    <name evidence="6" type="ORF">E4U82_12885</name>
</gene>
<evidence type="ECO:0000256" key="2">
    <source>
        <dbReference type="ARBA" id="ARBA00022679"/>
    </source>
</evidence>
<feature type="domain" description="Carbohydrate kinase FGGY N-terminal" evidence="4">
    <location>
        <begin position="12"/>
        <end position="237"/>
    </location>
</feature>
<evidence type="ECO:0000259" key="4">
    <source>
        <dbReference type="Pfam" id="PF00370"/>
    </source>
</evidence>
<dbReference type="OrthoDB" id="9760563at2"/>
<evidence type="ECO:0000259" key="5">
    <source>
        <dbReference type="Pfam" id="PF02782"/>
    </source>
</evidence>
<keyword evidence="3" id="KW-0418">Kinase</keyword>
<dbReference type="Proteomes" id="UP000298484">
    <property type="component" value="Unassembled WGS sequence"/>
</dbReference>
<feature type="domain" description="Carbohydrate kinase FGGY C-terminal" evidence="5">
    <location>
        <begin position="273"/>
        <end position="471"/>
    </location>
</feature>
<evidence type="ECO:0000256" key="1">
    <source>
        <dbReference type="ARBA" id="ARBA00009156"/>
    </source>
</evidence>
<name>A0A4Y9A959_9BACI</name>
<dbReference type="GO" id="GO:0016301">
    <property type="term" value="F:kinase activity"/>
    <property type="evidence" value="ECO:0007669"/>
    <property type="project" value="UniProtKB-KW"/>
</dbReference>
<reference evidence="6 7" key="1">
    <citation type="submission" date="2019-03" db="EMBL/GenBank/DDBJ databases">
        <title>Genome sequence of Lentibacillus salicampi ATCC BAA-719.</title>
        <authorList>
            <person name="Maclea K.S."/>
            <person name="Simoes Junior M."/>
        </authorList>
    </citation>
    <scope>NUCLEOTIDE SEQUENCE [LARGE SCALE GENOMIC DNA]</scope>
    <source>
        <strain evidence="6 7">ATCC BAA-719</strain>
    </source>
</reference>
<dbReference type="GO" id="GO:0005975">
    <property type="term" value="P:carbohydrate metabolic process"/>
    <property type="evidence" value="ECO:0007669"/>
    <property type="project" value="InterPro"/>
</dbReference>
<dbReference type="PANTHER" id="PTHR43095">
    <property type="entry name" value="SUGAR KINASE"/>
    <property type="match status" value="1"/>
</dbReference>
<dbReference type="InterPro" id="IPR018485">
    <property type="entry name" value="FGGY_C"/>
</dbReference>
<proteinExistence type="inferred from homology"/>
<accession>A0A4Y9A959</accession>
<dbReference type="InterPro" id="IPR043129">
    <property type="entry name" value="ATPase_NBD"/>
</dbReference>
<dbReference type="InterPro" id="IPR050406">
    <property type="entry name" value="FGGY_Carb_Kinase"/>
</dbReference>
<comment type="similarity">
    <text evidence="1">Belongs to the FGGY kinase family.</text>
</comment>
<keyword evidence="7" id="KW-1185">Reference proteome</keyword>
<protein>
    <submittedName>
        <fullName evidence="6">ATPase</fullName>
    </submittedName>
</protein>
<evidence type="ECO:0000256" key="3">
    <source>
        <dbReference type="ARBA" id="ARBA00022777"/>
    </source>
</evidence>
<sequence>MEQKKLTLKRTALGIELGSTRIKAVLIGPDHTRIASGSYKWENRFKNGVWTYLLEDVWQGLQSAYLELIQEVKEKYGVELSEVGSIGISGMMHGYLPFDSAGRQLAPFRTWRNTSTKQAAETLTSRFQFNVPLRWSVAHLYQAMLNKEDHVKDIAFLTTLAGYVHWKLTGKKVLGVGEASGMFPIDPELAAYDSRMLGQFDDLVAPFGYKWSLKNMLPNVQTAGSEAGVLTEEGAALLDTTGALQAGILFCPPEGDAGTGMAATNSVTERTGNVSAGTSIFAMIVLEKALSNYYPEIDIVTTPTGKPVAMVHCNNFTSDINAWTGLFAELMTAYGVNVDTEELLTVLFQQAMKADPDVGGMVSCNYDSGEPITGLEEGRPLFSRMPNSKLSLPNFMRTQIYSALATLKIGMDILTKHEKIQLDSILGHGGYFKTEHVGQQLMADSLGVPVSVMKTAGEGGPWGMALLAAYSVNKQEKQSLEDYLSKEAFSSEEVKTIDPSREGMGNFAKYLVRYKEMLKVERKAVDRLK</sequence>
<dbReference type="EMBL" id="SRHY01000024">
    <property type="protein sequence ID" value="TFJ92343.1"/>
    <property type="molecule type" value="Genomic_DNA"/>
</dbReference>
<dbReference type="Gene3D" id="3.30.420.40">
    <property type="match status" value="2"/>
</dbReference>
<dbReference type="InterPro" id="IPR018484">
    <property type="entry name" value="FGGY_N"/>
</dbReference>
<dbReference type="CDD" id="cd07809">
    <property type="entry name" value="ASKHA_NBD_FGGY_BaXK-like"/>
    <property type="match status" value="1"/>
</dbReference>
<dbReference type="AlphaFoldDB" id="A0A4Y9A959"/>
<dbReference type="Pfam" id="PF00370">
    <property type="entry name" value="FGGY_N"/>
    <property type="match status" value="1"/>
</dbReference>
<dbReference type="PANTHER" id="PTHR43095:SF5">
    <property type="entry name" value="XYLULOSE KINASE"/>
    <property type="match status" value="1"/>
</dbReference>
<organism evidence="6 7">
    <name type="scientific">Lentibacillus salicampi</name>
    <dbReference type="NCBI Taxonomy" id="175306"/>
    <lineage>
        <taxon>Bacteria</taxon>
        <taxon>Bacillati</taxon>
        <taxon>Bacillota</taxon>
        <taxon>Bacilli</taxon>
        <taxon>Bacillales</taxon>
        <taxon>Bacillaceae</taxon>
        <taxon>Lentibacillus</taxon>
    </lineage>
</organism>
<dbReference type="SUPFAM" id="SSF53067">
    <property type="entry name" value="Actin-like ATPase domain"/>
    <property type="match status" value="2"/>
</dbReference>